<reference evidence="1" key="1">
    <citation type="submission" date="2021-06" db="EMBL/GenBank/DDBJ databases">
        <title>Parelaphostrongylus tenuis whole genome reference sequence.</title>
        <authorList>
            <person name="Garwood T.J."/>
            <person name="Larsen P.A."/>
            <person name="Fountain-Jones N.M."/>
            <person name="Garbe J.R."/>
            <person name="Macchietto M.G."/>
            <person name="Kania S.A."/>
            <person name="Gerhold R.W."/>
            <person name="Richards J.E."/>
            <person name="Wolf T.M."/>
        </authorList>
    </citation>
    <scope>NUCLEOTIDE SEQUENCE</scope>
    <source>
        <strain evidence="1">MNPRO001-30</strain>
        <tissue evidence="1">Meninges</tissue>
    </source>
</reference>
<gene>
    <name evidence="1" type="ORF">KIN20_021928</name>
</gene>
<name>A0AAD5QWH5_PARTN</name>
<comment type="caution">
    <text evidence="1">The sequence shown here is derived from an EMBL/GenBank/DDBJ whole genome shotgun (WGS) entry which is preliminary data.</text>
</comment>
<sequence length="108" mass="12584">MDWNICNRTTTTTTTTTTCYRDVKCQTRPLKAARGVAASCWSRSGRTFVVRSPNTALERSFFDDILWRRLALKTLMLKMTQSIIEKAFVDVFIEIIALNSYENPYFWK</sequence>
<accession>A0AAD5QWH5</accession>
<organism evidence="1 2">
    <name type="scientific">Parelaphostrongylus tenuis</name>
    <name type="common">Meningeal worm</name>
    <dbReference type="NCBI Taxonomy" id="148309"/>
    <lineage>
        <taxon>Eukaryota</taxon>
        <taxon>Metazoa</taxon>
        <taxon>Ecdysozoa</taxon>
        <taxon>Nematoda</taxon>
        <taxon>Chromadorea</taxon>
        <taxon>Rhabditida</taxon>
        <taxon>Rhabditina</taxon>
        <taxon>Rhabditomorpha</taxon>
        <taxon>Strongyloidea</taxon>
        <taxon>Metastrongylidae</taxon>
        <taxon>Parelaphostrongylus</taxon>
    </lineage>
</organism>
<dbReference type="AlphaFoldDB" id="A0AAD5QWH5"/>
<evidence type="ECO:0000313" key="1">
    <source>
        <dbReference type="EMBL" id="KAJ1362396.1"/>
    </source>
</evidence>
<proteinExistence type="predicted"/>
<protein>
    <submittedName>
        <fullName evidence="1">Uncharacterized protein</fullName>
    </submittedName>
</protein>
<evidence type="ECO:0000313" key="2">
    <source>
        <dbReference type="Proteomes" id="UP001196413"/>
    </source>
</evidence>
<dbReference type="Proteomes" id="UP001196413">
    <property type="component" value="Unassembled WGS sequence"/>
</dbReference>
<dbReference type="EMBL" id="JAHQIW010004431">
    <property type="protein sequence ID" value="KAJ1362396.1"/>
    <property type="molecule type" value="Genomic_DNA"/>
</dbReference>
<keyword evidence="2" id="KW-1185">Reference proteome</keyword>